<reference evidence="1" key="2">
    <citation type="submission" date="2025-09" db="UniProtKB">
        <authorList>
            <consortium name="Ensembl"/>
        </authorList>
    </citation>
    <scope>IDENTIFICATION</scope>
</reference>
<dbReference type="InterPro" id="IPR026213">
    <property type="entry name" value="GRINL1"/>
</dbReference>
<evidence type="ECO:0000313" key="2">
    <source>
        <dbReference type="Proteomes" id="UP000694388"/>
    </source>
</evidence>
<dbReference type="GO" id="GO:0005634">
    <property type="term" value="C:nucleus"/>
    <property type="evidence" value="ECO:0007669"/>
    <property type="project" value="InterPro"/>
</dbReference>
<dbReference type="Ensembl" id="ENSEBUT00000018214.1">
    <property type="protein sequence ID" value="ENSEBUP00000017638.1"/>
    <property type="gene ID" value="ENSEBUG00000011026.1"/>
</dbReference>
<protein>
    <submittedName>
        <fullName evidence="1">Uncharacterized protein</fullName>
    </submittedName>
</protein>
<accession>A0A8C4QMP8</accession>
<reference evidence="1" key="1">
    <citation type="submission" date="2025-08" db="UniProtKB">
        <authorList>
            <consortium name="Ensembl"/>
        </authorList>
    </citation>
    <scope>IDENTIFICATION</scope>
</reference>
<dbReference type="Proteomes" id="UP000694388">
    <property type="component" value="Unplaced"/>
</dbReference>
<name>A0A8C4QMP8_EPTBU</name>
<dbReference type="Pfam" id="PF15328">
    <property type="entry name" value="GCOM2"/>
    <property type="match status" value="1"/>
</dbReference>
<evidence type="ECO:0000313" key="1">
    <source>
        <dbReference type="Ensembl" id="ENSEBUP00000017638.1"/>
    </source>
</evidence>
<proteinExistence type="predicted"/>
<keyword evidence="2" id="KW-1185">Reference proteome</keyword>
<sequence>MAFTGNVGKQELLERLRRQERLLDNREFLKTLPDGGVKVEELVYRLRTAVSRLSEAHHLAGVLSNATHERTVPCPVRGTTLIGCGGGGGGEACLDPESPNQVVHVSLNRCIKSGGTTSPKVCELGAGVRKVGKDGDKFHNDVRLVQVINNNDNDNNRVQDCFAESTNEQMSENFSSHMIGGRPQVDGP</sequence>
<dbReference type="AlphaFoldDB" id="A0A8C4QMP8"/>
<dbReference type="GO" id="GO:0003711">
    <property type="term" value="F:transcription elongation factor activity"/>
    <property type="evidence" value="ECO:0007669"/>
    <property type="project" value="InterPro"/>
</dbReference>
<organism evidence="1 2">
    <name type="scientific">Eptatretus burgeri</name>
    <name type="common">Inshore hagfish</name>
    <dbReference type="NCBI Taxonomy" id="7764"/>
    <lineage>
        <taxon>Eukaryota</taxon>
        <taxon>Metazoa</taxon>
        <taxon>Chordata</taxon>
        <taxon>Craniata</taxon>
        <taxon>Vertebrata</taxon>
        <taxon>Cyclostomata</taxon>
        <taxon>Myxini</taxon>
        <taxon>Myxiniformes</taxon>
        <taxon>Myxinidae</taxon>
        <taxon>Eptatretinae</taxon>
        <taxon>Eptatretus</taxon>
    </lineage>
</organism>
<dbReference type="GO" id="GO:0006368">
    <property type="term" value="P:transcription elongation by RNA polymerase II"/>
    <property type="evidence" value="ECO:0007669"/>
    <property type="project" value="InterPro"/>
</dbReference>